<dbReference type="PROSITE" id="PS50011">
    <property type="entry name" value="PROTEIN_KINASE_DOM"/>
    <property type="match status" value="1"/>
</dbReference>
<organism evidence="8 9">
    <name type="scientific">Plesiocystis pacifica SIR-1</name>
    <dbReference type="NCBI Taxonomy" id="391625"/>
    <lineage>
        <taxon>Bacteria</taxon>
        <taxon>Pseudomonadati</taxon>
        <taxon>Myxococcota</taxon>
        <taxon>Polyangia</taxon>
        <taxon>Nannocystales</taxon>
        <taxon>Nannocystaceae</taxon>
        <taxon>Plesiocystis</taxon>
    </lineage>
</organism>
<feature type="non-terminal residue" evidence="8">
    <location>
        <position position="526"/>
    </location>
</feature>
<protein>
    <submittedName>
        <fullName evidence="8">Serine/threonine protein kinase</fullName>
    </submittedName>
</protein>
<dbReference type="STRING" id="391625.PPSIR1_07305"/>
<dbReference type="InterPro" id="IPR017441">
    <property type="entry name" value="Protein_kinase_ATP_BS"/>
</dbReference>
<comment type="caution">
    <text evidence="8">The sequence shown here is derived from an EMBL/GenBank/DDBJ whole genome shotgun (WGS) entry which is preliminary data.</text>
</comment>
<evidence type="ECO:0000313" key="8">
    <source>
        <dbReference type="EMBL" id="EDM73530.1"/>
    </source>
</evidence>
<dbReference type="PROSITE" id="PS00107">
    <property type="entry name" value="PROTEIN_KINASE_ATP"/>
    <property type="match status" value="1"/>
</dbReference>
<keyword evidence="4 5" id="KW-0067">ATP-binding</keyword>
<dbReference type="EMBL" id="ABCS01000224">
    <property type="protein sequence ID" value="EDM73530.1"/>
    <property type="molecule type" value="Genomic_DNA"/>
</dbReference>
<dbReference type="OrthoDB" id="5488032at2"/>
<accession>A6GKS4</accession>
<evidence type="ECO:0000256" key="3">
    <source>
        <dbReference type="ARBA" id="ARBA00022777"/>
    </source>
</evidence>
<dbReference type="eggNOG" id="COG0515">
    <property type="taxonomic scope" value="Bacteria"/>
</dbReference>
<dbReference type="Proteomes" id="UP000005801">
    <property type="component" value="Unassembled WGS sequence"/>
</dbReference>
<keyword evidence="9" id="KW-1185">Reference proteome</keyword>
<dbReference type="InterPro" id="IPR011009">
    <property type="entry name" value="Kinase-like_dom_sf"/>
</dbReference>
<keyword evidence="1" id="KW-0808">Transferase</keyword>
<sequence length="526" mass="54988">MRPTIRPGQIPNQIPNHVPSPAGVDGAAAIRKQKLGTTPLQGSGTGARPGRARRVTLRSTRRFRFGSEELPDGDAPLPAGALIDGRYRVVGLLGEGGMGRVYAAEHTVLARQVAVKLLRRDAARSPEHMGRFRQEALAASQIGAPQIVEVLDFVTARPDEPHAPTYMVMEMLEGEPLEAWMDEDHGLDEAFAILAQLCDGLAAAHRAGVIHRDVKPANVFVCATQAGAAPQVKILDFGVAKVAGEERGFETQQGSVLGTPYYVAPERILGEQLRPAADLYSVGVMLYELLTGDVPFTGESFVEILAQHVHKAVLDPRQAAPGRAIPGAAADLCMRLLDKEVGRRPADAQTVAGELRAMLVVPELRSALAALRVHEGAGAAAPSAQLRSAQTLPVLEPMHARETLPPRESVPMRFAPTDRPRAQIDAVGVVEAATAVEPEPRRLRGVVIAVLLAGLVGGAVALFAAQRGEPAVVPAPSAPAPEARSPEAAAPGADAGAPAAAEIPGAEGEAAGATTGQLEPVGEGEA</sequence>
<dbReference type="PANTHER" id="PTHR43289">
    <property type="entry name" value="MITOGEN-ACTIVATED PROTEIN KINASE KINASE KINASE 20-RELATED"/>
    <property type="match status" value="1"/>
</dbReference>
<dbReference type="AlphaFoldDB" id="A6GKS4"/>
<dbReference type="SUPFAM" id="SSF56112">
    <property type="entry name" value="Protein kinase-like (PK-like)"/>
    <property type="match status" value="1"/>
</dbReference>
<proteinExistence type="predicted"/>
<feature type="domain" description="Protein kinase" evidence="7">
    <location>
        <begin position="87"/>
        <end position="359"/>
    </location>
</feature>
<dbReference type="InterPro" id="IPR008271">
    <property type="entry name" value="Ser/Thr_kinase_AS"/>
</dbReference>
<name>A6GKS4_9BACT</name>
<feature type="region of interest" description="Disordered" evidence="6">
    <location>
        <begin position="472"/>
        <end position="526"/>
    </location>
</feature>
<evidence type="ECO:0000256" key="4">
    <source>
        <dbReference type="ARBA" id="ARBA00022840"/>
    </source>
</evidence>
<dbReference type="InterPro" id="IPR000719">
    <property type="entry name" value="Prot_kinase_dom"/>
</dbReference>
<feature type="binding site" evidence="5">
    <location>
        <position position="116"/>
    </location>
    <ligand>
        <name>ATP</name>
        <dbReference type="ChEBI" id="CHEBI:30616"/>
    </ligand>
</feature>
<dbReference type="PANTHER" id="PTHR43289:SF6">
    <property type="entry name" value="SERINE_THREONINE-PROTEIN KINASE NEKL-3"/>
    <property type="match status" value="1"/>
</dbReference>
<dbReference type="SMART" id="SM00220">
    <property type="entry name" value="S_TKc"/>
    <property type="match status" value="1"/>
</dbReference>
<evidence type="ECO:0000259" key="7">
    <source>
        <dbReference type="PROSITE" id="PS50011"/>
    </source>
</evidence>
<dbReference type="Gene3D" id="1.10.510.10">
    <property type="entry name" value="Transferase(Phosphotransferase) domain 1"/>
    <property type="match status" value="1"/>
</dbReference>
<reference evidence="8 9" key="1">
    <citation type="submission" date="2007-06" db="EMBL/GenBank/DDBJ databases">
        <authorList>
            <person name="Shimkets L."/>
            <person name="Ferriera S."/>
            <person name="Johnson J."/>
            <person name="Kravitz S."/>
            <person name="Beeson K."/>
            <person name="Sutton G."/>
            <person name="Rogers Y.-H."/>
            <person name="Friedman R."/>
            <person name="Frazier M."/>
            <person name="Venter J.C."/>
        </authorList>
    </citation>
    <scope>NUCLEOTIDE SEQUENCE [LARGE SCALE GENOMIC DNA]</scope>
    <source>
        <strain evidence="8 9">SIR-1</strain>
    </source>
</reference>
<evidence type="ECO:0000313" key="9">
    <source>
        <dbReference type="Proteomes" id="UP000005801"/>
    </source>
</evidence>
<evidence type="ECO:0000256" key="6">
    <source>
        <dbReference type="SAM" id="MobiDB-lite"/>
    </source>
</evidence>
<keyword evidence="2 5" id="KW-0547">Nucleotide-binding</keyword>
<dbReference type="GO" id="GO:0004674">
    <property type="term" value="F:protein serine/threonine kinase activity"/>
    <property type="evidence" value="ECO:0007669"/>
    <property type="project" value="UniProtKB-KW"/>
</dbReference>
<dbReference type="GO" id="GO:0005524">
    <property type="term" value="F:ATP binding"/>
    <property type="evidence" value="ECO:0007669"/>
    <property type="project" value="UniProtKB-UniRule"/>
</dbReference>
<evidence type="ECO:0000256" key="1">
    <source>
        <dbReference type="ARBA" id="ARBA00022679"/>
    </source>
</evidence>
<feature type="compositionally biased region" description="Low complexity" evidence="6">
    <location>
        <begin position="472"/>
        <end position="513"/>
    </location>
</feature>
<evidence type="ECO:0000256" key="5">
    <source>
        <dbReference type="PROSITE-ProRule" id="PRU10141"/>
    </source>
</evidence>
<dbReference type="Pfam" id="PF00069">
    <property type="entry name" value="Pkinase"/>
    <property type="match status" value="1"/>
</dbReference>
<evidence type="ECO:0000256" key="2">
    <source>
        <dbReference type="ARBA" id="ARBA00022741"/>
    </source>
</evidence>
<keyword evidence="3 8" id="KW-0418">Kinase</keyword>
<dbReference type="PROSITE" id="PS00108">
    <property type="entry name" value="PROTEIN_KINASE_ST"/>
    <property type="match status" value="1"/>
</dbReference>
<dbReference type="CDD" id="cd14014">
    <property type="entry name" value="STKc_PknB_like"/>
    <property type="match status" value="1"/>
</dbReference>
<dbReference type="Gene3D" id="3.30.200.20">
    <property type="entry name" value="Phosphorylase Kinase, domain 1"/>
    <property type="match status" value="1"/>
</dbReference>
<keyword evidence="8" id="KW-0723">Serine/threonine-protein kinase</keyword>
<gene>
    <name evidence="8" type="ORF">PPSIR1_07305</name>
</gene>